<name>A0A1M7MBB8_9BACI</name>
<reference evidence="2 3" key="1">
    <citation type="submission" date="2016-11" db="EMBL/GenBank/DDBJ databases">
        <authorList>
            <person name="Jaros S."/>
            <person name="Januszkiewicz K."/>
            <person name="Wedrychowicz H."/>
        </authorList>
    </citation>
    <scope>NUCLEOTIDE SEQUENCE [LARGE SCALE GENOMIC DNA]</scope>
    <source>
        <strain evidence="2 3">CGMCC 1.10681</strain>
    </source>
</reference>
<gene>
    <name evidence="2" type="ORF">SAMN05216179_1146</name>
</gene>
<keyword evidence="1" id="KW-1133">Transmembrane helix</keyword>
<dbReference type="OrthoDB" id="2680377at2"/>
<keyword evidence="3" id="KW-1185">Reference proteome</keyword>
<dbReference type="Proteomes" id="UP000184184">
    <property type="component" value="Unassembled WGS sequence"/>
</dbReference>
<dbReference type="RefSeq" id="WP_073200592.1">
    <property type="nucleotide sequence ID" value="NZ_FRCZ01000002.1"/>
</dbReference>
<organism evidence="2 3">
    <name type="scientific">Gracilibacillus kekensis</name>
    <dbReference type="NCBI Taxonomy" id="1027249"/>
    <lineage>
        <taxon>Bacteria</taxon>
        <taxon>Bacillati</taxon>
        <taxon>Bacillota</taxon>
        <taxon>Bacilli</taxon>
        <taxon>Bacillales</taxon>
        <taxon>Bacillaceae</taxon>
        <taxon>Gracilibacillus</taxon>
    </lineage>
</organism>
<evidence type="ECO:0000256" key="1">
    <source>
        <dbReference type="SAM" id="Phobius"/>
    </source>
</evidence>
<proteinExistence type="predicted"/>
<evidence type="ECO:0000313" key="2">
    <source>
        <dbReference type="EMBL" id="SHM88125.1"/>
    </source>
</evidence>
<evidence type="ECO:0000313" key="3">
    <source>
        <dbReference type="Proteomes" id="UP000184184"/>
    </source>
</evidence>
<dbReference type="AlphaFoldDB" id="A0A1M7MBB8"/>
<accession>A0A1M7MBB8</accession>
<sequence>MQRETVIQVPDNLWPVADFFMKDLGGEVNVADDGEMAILIRGFVLLYLTVALFAILAYKFGFAKKLSPIKSLIIYILLFIGVFILTLIFGLNLPLAESLFIIAVVMGIYRLRLSQERKQNKSNEKAEQ</sequence>
<feature type="transmembrane region" description="Helical" evidence="1">
    <location>
        <begin position="95"/>
        <end position="113"/>
    </location>
</feature>
<keyword evidence="1" id="KW-0472">Membrane</keyword>
<feature type="transmembrane region" description="Helical" evidence="1">
    <location>
        <begin position="72"/>
        <end position="89"/>
    </location>
</feature>
<dbReference type="EMBL" id="FRCZ01000002">
    <property type="protein sequence ID" value="SHM88125.1"/>
    <property type="molecule type" value="Genomic_DNA"/>
</dbReference>
<feature type="transmembrane region" description="Helical" evidence="1">
    <location>
        <begin position="38"/>
        <end position="60"/>
    </location>
</feature>
<protein>
    <submittedName>
        <fullName evidence="2">YlaH-like protein</fullName>
    </submittedName>
</protein>
<keyword evidence="1" id="KW-0812">Transmembrane</keyword>
<dbReference type="Pfam" id="PF14036">
    <property type="entry name" value="YlaH"/>
    <property type="match status" value="1"/>
</dbReference>
<dbReference type="InterPro" id="IPR025620">
    <property type="entry name" value="YlaH"/>
</dbReference>
<dbReference type="STRING" id="1027249.SAMN05216179_1146"/>